<sequence>MILKRKKRISWFQFPTLLEFPDIQHGVFTRNQGYSSGPFRSMNVSFGVGDRKKHVEKNRRLVSQCMDGAELVFINQVHGAAVLVLQNENKSRLETPPASLTADAIVTDIPNHLLVIQVADCQSVLMFDPVQRVVANVHCGWRGSINDIIGETVGVMKSHFGCQGSDIRSGIGPSLGPCCAEFVNFKKEIPNKFWKHKDRSDRFDFWAISRDQLNVAGVLLKNIFSSNMCTRCRTDHFFSFRGEGTTGRFAVAIGLKNDWHKKEGGSSQNKKCKI</sequence>
<protein>
    <recommendedName>
        <fullName evidence="11">Purine nucleoside phosphorylase</fullName>
    </recommendedName>
</protein>
<evidence type="ECO:0000256" key="5">
    <source>
        <dbReference type="ARBA" id="ARBA00022801"/>
    </source>
</evidence>
<dbReference type="PANTHER" id="PTHR30616:SF2">
    <property type="entry name" value="PURINE NUCLEOSIDE PHOSPHORYLASE LACC1"/>
    <property type="match status" value="1"/>
</dbReference>
<dbReference type="CDD" id="cd16833">
    <property type="entry name" value="YfiH"/>
    <property type="match status" value="1"/>
</dbReference>
<comment type="similarity">
    <text evidence="2">Belongs to the purine nucleoside phosphorylase YfiH/LACC1 family.</text>
</comment>
<evidence type="ECO:0000256" key="1">
    <source>
        <dbReference type="ARBA" id="ARBA00000553"/>
    </source>
</evidence>
<evidence type="ECO:0000256" key="3">
    <source>
        <dbReference type="ARBA" id="ARBA00022679"/>
    </source>
</evidence>
<proteinExistence type="inferred from homology"/>
<evidence type="ECO:0000256" key="6">
    <source>
        <dbReference type="ARBA" id="ARBA00022833"/>
    </source>
</evidence>
<evidence type="ECO:0000256" key="8">
    <source>
        <dbReference type="ARBA" id="ARBA00048968"/>
    </source>
</evidence>
<keyword evidence="3" id="KW-0808">Transferase</keyword>
<comment type="catalytic activity">
    <reaction evidence="1">
        <text>inosine + phosphate = alpha-D-ribose 1-phosphate + hypoxanthine</text>
        <dbReference type="Rhea" id="RHEA:27646"/>
        <dbReference type="ChEBI" id="CHEBI:17368"/>
        <dbReference type="ChEBI" id="CHEBI:17596"/>
        <dbReference type="ChEBI" id="CHEBI:43474"/>
        <dbReference type="ChEBI" id="CHEBI:57720"/>
        <dbReference type="EC" id="2.4.2.1"/>
    </reaction>
    <physiologicalReaction direction="left-to-right" evidence="1">
        <dbReference type="Rhea" id="RHEA:27647"/>
    </physiologicalReaction>
</comment>
<keyword evidence="6" id="KW-0862">Zinc</keyword>
<evidence type="ECO:0008006" key="11">
    <source>
        <dbReference type="Google" id="ProtNLM"/>
    </source>
</evidence>
<dbReference type="Pfam" id="PF02578">
    <property type="entry name" value="Cu-oxidase_4"/>
    <property type="match status" value="1"/>
</dbReference>
<dbReference type="GO" id="GO:0016787">
    <property type="term" value="F:hydrolase activity"/>
    <property type="evidence" value="ECO:0007669"/>
    <property type="project" value="UniProtKB-KW"/>
</dbReference>
<evidence type="ECO:0000256" key="7">
    <source>
        <dbReference type="ARBA" id="ARBA00047989"/>
    </source>
</evidence>
<comment type="catalytic activity">
    <reaction evidence="8">
        <text>adenosine + phosphate = alpha-D-ribose 1-phosphate + adenine</text>
        <dbReference type="Rhea" id="RHEA:27642"/>
        <dbReference type="ChEBI" id="CHEBI:16335"/>
        <dbReference type="ChEBI" id="CHEBI:16708"/>
        <dbReference type="ChEBI" id="CHEBI:43474"/>
        <dbReference type="ChEBI" id="CHEBI:57720"/>
        <dbReference type="EC" id="2.4.2.1"/>
    </reaction>
    <physiologicalReaction direction="left-to-right" evidence="8">
        <dbReference type="Rhea" id="RHEA:27643"/>
    </physiologicalReaction>
</comment>
<reference evidence="10" key="1">
    <citation type="journal article" date="2015" name="Nature">
        <title>Complex archaea that bridge the gap between prokaryotes and eukaryotes.</title>
        <authorList>
            <person name="Spang A."/>
            <person name="Saw J.H."/>
            <person name="Jorgensen S.L."/>
            <person name="Zaremba-Niedzwiedzka K."/>
            <person name="Martijn J."/>
            <person name="Lind A.E."/>
            <person name="van Eijk R."/>
            <person name="Schleper C."/>
            <person name="Guy L."/>
            <person name="Ettema T.J."/>
        </authorList>
    </citation>
    <scope>NUCLEOTIDE SEQUENCE</scope>
</reference>
<accession>A0A0F9GAU1</accession>
<evidence type="ECO:0000256" key="2">
    <source>
        <dbReference type="ARBA" id="ARBA00007353"/>
    </source>
</evidence>
<dbReference type="EMBL" id="LAZR01020794">
    <property type="protein sequence ID" value="KKL87601.1"/>
    <property type="molecule type" value="Genomic_DNA"/>
</dbReference>
<organism evidence="10">
    <name type="scientific">marine sediment metagenome</name>
    <dbReference type="NCBI Taxonomy" id="412755"/>
    <lineage>
        <taxon>unclassified sequences</taxon>
        <taxon>metagenomes</taxon>
        <taxon>ecological metagenomes</taxon>
    </lineage>
</organism>
<dbReference type="Gene3D" id="3.60.140.10">
    <property type="entry name" value="CNF1/YfiH-like putative cysteine hydrolases"/>
    <property type="match status" value="1"/>
</dbReference>
<dbReference type="InterPro" id="IPR011324">
    <property type="entry name" value="Cytotoxic_necrot_fac-like_cat"/>
</dbReference>
<comment type="caution">
    <text evidence="10">The sequence shown here is derived from an EMBL/GenBank/DDBJ whole genome shotgun (WGS) entry which is preliminary data.</text>
</comment>
<evidence type="ECO:0000256" key="4">
    <source>
        <dbReference type="ARBA" id="ARBA00022723"/>
    </source>
</evidence>
<keyword evidence="5" id="KW-0378">Hydrolase</keyword>
<dbReference type="PANTHER" id="PTHR30616">
    <property type="entry name" value="UNCHARACTERIZED PROTEIN YFIH"/>
    <property type="match status" value="1"/>
</dbReference>
<dbReference type="GO" id="GO:0017061">
    <property type="term" value="F:S-methyl-5-thioadenosine phosphorylase activity"/>
    <property type="evidence" value="ECO:0007669"/>
    <property type="project" value="UniProtKB-EC"/>
</dbReference>
<dbReference type="NCBIfam" id="TIGR00726">
    <property type="entry name" value="peptidoglycan editing factor PgeF"/>
    <property type="match status" value="1"/>
</dbReference>
<evidence type="ECO:0000256" key="9">
    <source>
        <dbReference type="ARBA" id="ARBA00049893"/>
    </source>
</evidence>
<dbReference type="AlphaFoldDB" id="A0A0F9GAU1"/>
<dbReference type="GO" id="GO:0005507">
    <property type="term" value="F:copper ion binding"/>
    <property type="evidence" value="ECO:0007669"/>
    <property type="project" value="TreeGrafter"/>
</dbReference>
<evidence type="ECO:0000313" key="10">
    <source>
        <dbReference type="EMBL" id="KKL87601.1"/>
    </source>
</evidence>
<dbReference type="InterPro" id="IPR038371">
    <property type="entry name" value="Cu_polyphenol_OxRdtase_sf"/>
</dbReference>
<dbReference type="InterPro" id="IPR003730">
    <property type="entry name" value="Cu_polyphenol_OxRdtase"/>
</dbReference>
<keyword evidence="4" id="KW-0479">Metal-binding</keyword>
<dbReference type="SUPFAM" id="SSF64438">
    <property type="entry name" value="CNF1/YfiH-like putative cysteine hydrolases"/>
    <property type="match status" value="1"/>
</dbReference>
<comment type="catalytic activity">
    <reaction evidence="7">
        <text>adenosine + H2O + H(+) = inosine + NH4(+)</text>
        <dbReference type="Rhea" id="RHEA:24408"/>
        <dbReference type="ChEBI" id="CHEBI:15377"/>
        <dbReference type="ChEBI" id="CHEBI:15378"/>
        <dbReference type="ChEBI" id="CHEBI:16335"/>
        <dbReference type="ChEBI" id="CHEBI:17596"/>
        <dbReference type="ChEBI" id="CHEBI:28938"/>
        <dbReference type="EC" id="3.5.4.4"/>
    </reaction>
    <physiologicalReaction direction="left-to-right" evidence="7">
        <dbReference type="Rhea" id="RHEA:24409"/>
    </physiologicalReaction>
</comment>
<gene>
    <name evidence="10" type="ORF">LCGC14_1933090</name>
</gene>
<name>A0A0F9GAU1_9ZZZZ</name>
<comment type="catalytic activity">
    <reaction evidence="9">
        <text>S-methyl-5'-thioadenosine + phosphate = 5-(methylsulfanyl)-alpha-D-ribose 1-phosphate + adenine</text>
        <dbReference type="Rhea" id="RHEA:11852"/>
        <dbReference type="ChEBI" id="CHEBI:16708"/>
        <dbReference type="ChEBI" id="CHEBI:17509"/>
        <dbReference type="ChEBI" id="CHEBI:43474"/>
        <dbReference type="ChEBI" id="CHEBI:58533"/>
        <dbReference type="EC" id="2.4.2.28"/>
    </reaction>
    <physiologicalReaction direction="left-to-right" evidence="9">
        <dbReference type="Rhea" id="RHEA:11853"/>
    </physiologicalReaction>
</comment>